<dbReference type="EMBL" id="CP070969">
    <property type="protein sequence ID" value="QSF44688.1"/>
    <property type="molecule type" value="Genomic_DNA"/>
</dbReference>
<reference evidence="1 2" key="1">
    <citation type="submission" date="2021-02" db="EMBL/GenBank/DDBJ databases">
        <title>Paenibacillus tianjinensis sp. nov.</title>
        <authorList>
            <person name="Liu H."/>
        </authorList>
    </citation>
    <scope>NUCLEOTIDE SEQUENCE [LARGE SCALE GENOMIC DNA]</scope>
    <source>
        <strain evidence="1 2">TB2019</strain>
    </source>
</reference>
<keyword evidence="2" id="KW-1185">Reference proteome</keyword>
<sequence>MRINSLPLCPLYLRVTLHSIKSRQVSPLVISTLRVQGLMLSRDASGKGPFA</sequence>
<evidence type="ECO:0000313" key="2">
    <source>
        <dbReference type="Proteomes" id="UP000663452"/>
    </source>
</evidence>
<gene>
    <name evidence="1" type="ORF">JRJ22_26640</name>
</gene>
<accession>A0ABX7LBD8</accession>
<dbReference type="RefSeq" id="WP_206102216.1">
    <property type="nucleotide sequence ID" value="NZ_CP070969.1"/>
</dbReference>
<organism evidence="1 2">
    <name type="scientific">Paenibacillus tianjinensis</name>
    <dbReference type="NCBI Taxonomy" id="2810347"/>
    <lineage>
        <taxon>Bacteria</taxon>
        <taxon>Bacillati</taxon>
        <taxon>Bacillota</taxon>
        <taxon>Bacilli</taxon>
        <taxon>Bacillales</taxon>
        <taxon>Paenibacillaceae</taxon>
        <taxon>Paenibacillus</taxon>
    </lineage>
</organism>
<evidence type="ECO:0000313" key="1">
    <source>
        <dbReference type="EMBL" id="QSF44688.1"/>
    </source>
</evidence>
<name>A0ABX7LBD8_9BACL</name>
<proteinExistence type="predicted"/>
<protein>
    <submittedName>
        <fullName evidence="1">Uncharacterized protein</fullName>
    </submittedName>
</protein>
<dbReference type="Proteomes" id="UP000663452">
    <property type="component" value="Chromosome"/>
</dbReference>